<evidence type="ECO:0000313" key="1">
    <source>
        <dbReference type="EMBL" id="CAI0392650.1"/>
    </source>
</evidence>
<proteinExistence type="predicted"/>
<keyword evidence="2" id="KW-1185">Reference proteome</keyword>
<comment type="caution">
    <text evidence="1">The sequence shown here is derived from an EMBL/GenBank/DDBJ whole genome shotgun (WGS) entry which is preliminary data.</text>
</comment>
<dbReference type="EMBL" id="CAMGYJ010000003">
    <property type="protein sequence ID" value="CAI0392650.1"/>
    <property type="molecule type" value="Genomic_DNA"/>
</dbReference>
<evidence type="ECO:0000313" key="2">
    <source>
        <dbReference type="Proteomes" id="UP001154282"/>
    </source>
</evidence>
<reference evidence="1" key="1">
    <citation type="submission" date="2022-08" db="EMBL/GenBank/DDBJ databases">
        <authorList>
            <person name="Gutierrez-Valencia J."/>
        </authorList>
    </citation>
    <scope>NUCLEOTIDE SEQUENCE</scope>
</reference>
<accession>A0AAV0I4Y9</accession>
<protein>
    <submittedName>
        <fullName evidence="1">Uncharacterized protein</fullName>
    </submittedName>
</protein>
<name>A0AAV0I4Y9_9ROSI</name>
<gene>
    <name evidence="1" type="ORF">LITE_LOCUS7625</name>
</gene>
<organism evidence="1 2">
    <name type="scientific">Linum tenue</name>
    <dbReference type="NCBI Taxonomy" id="586396"/>
    <lineage>
        <taxon>Eukaryota</taxon>
        <taxon>Viridiplantae</taxon>
        <taxon>Streptophyta</taxon>
        <taxon>Embryophyta</taxon>
        <taxon>Tracheophyta</taxon>
        <taxon>Spermatophyta</taxon>
        <taxon>Magnoliopsida</taxon>
        <taxon>eudicotyledons</taxon>
        <taxon>Gunneridae</taxon>
        <taxon>Pentapetalae</taxon>
        <taxon>rosids</taxon>
        <taxon>fabids</taxon>
        <taxon>Malpighiales</taxon>
        <taxon>Linaceae</taxon>
        <taxon>Linum</taxon>
    </lineage>
</organism>
<sequence>MSRPQCSMRCEYLSHRG</sequence>
<dbReference type="AlphaFoldDB" id="A0AAV0I4Y9"/>
<dbReference type="Proteomes" id="UP001154282">
    <property type="component" value="Unassembled WGS sequence"/>
</dbReference>